<evidence type="ECO:0000256" key="3">
    <source>
        <dbReference type="ARBA" id="ARBA00022692"/>
    </source>
</evidence>
<dbReference type="HOGENOM" id="CLU_011920_2_0_1"/>
<feature type="domain" description="Citrate transporter-like" evidence="7">
    <location>
        <begin position="216"/>
        <end position="622"/>
    </location>
</feature>
<dbReference type="GO" id="GO:0055085">
    <property type="term" value="P:transmembrane transport"/>
    <property type="evidence" value="ECO:0007669"/>
    <property type="project" value="InterPro"/>
</dbReference>
<feature type="transmembrane region" description="Helical" evidence="6">
    <location>
        <begin position="571"/>
        <end position="594"/>
    </location>
</feature>
<keyword evidence="4 6" id="KW-1133">Transmembrane helix</keyword>
<dbReference type="eggNOG" id="KOG2639">
    <property type="taxonomic scope" value="Eukaryota"/>
</dbReference>
<reference evidence="8 9" key="1">
    <citation type="journal article" date="2007" name="Nature">
        <title>Evolution of genes and genomes on the Drosophila phylogeny.</title>
        <authorList>
            <consortium name="Drosophila 12 Genomes Consortium"/>
            <person name="Clark A.G."/>
            <person name="Eisen M.B."/>
            <person name="Smith D.R."/>
            <person name="Bergman C.M."/>
            <person name="Oliver B."/>
            <person name="Markow T.A."/>
            <person name="Kaufman T.C."/>
            <person name="Kellis M."/>
            <person name="Gelbart W."/>
            <person name="Iyer V.N."/>
            <person name="Pollard D.A."/>
            <person name="Sackton T.B."/>
            <person name="Larracuente A.M."/>
            <person name="Singh N.D."/>
            <person name="Abad J.P."/>
            <person name="Abt D.N."/>
            <person name="Adryan B."/>
            <person name="Aguade M."/>
            <person name="Akashi H."/>
            <person name="Anderson W.W."/>
            <person name="Aquadro C.F."/>
            <person name="Ardell D.H."/>
            <person name="Arguello R."/>
            <person name="Artieri C.G."/>
            <person name="Barbash D.A."/>
            <person name="Barker D."/>
            <person name="Barsanti P."/>
            <person name="Batterham P."/>
            <person name="Batzoglou S."/>
            <person name="Begun D."/>
            <person name="Bhutkar A."/>
            <person name="Blanco E."/>
            <person name="Bosak S.A."/>
            <person name="Bradley R.K."/>
            <person name="Brand A.D."/>
            <person name="Brent M.R."/>
            <person name="Brooks A.N."/>
            <person name="Brown R.H."/>
            <person name="Butlin R.K."/>
            <person name="Caggese C."/>
            <person name="Calvi B.R."/>
            <person name="Bernardo de Carvalho A."/>
            <person name="Caspi A."/>
            <person name="Castrezana S."/>
            <person name="Celniker S.E."/>
            <person name="Chang J.L."/>
            <person name="Chapple C."/>
            <person name="Chatterji S."/>
            <person name="Chinwalla A."/>
            <person name="Civetta A."/>
            <person name="Clifton S.W."/>
            <person name="Comeron J.M."/>
            <person name="Costello J.C."/>
            <person name="Coyne J.A."/>
            <person name="Daub J."/>
            <person name="David R.G."/>
            <person name="Delcher A.L."/>
            <person name="Delehaunty K."/>
            <person name="Do C.B."/>
            <person name="Ebling H."/>
            <person name="Edwards K."/>
            <person name="Eickbush T."/>
            <person name="Evans J.D."/>
            <person name="Filipski A."/>
            <person name="Findeiss S."/>
            <person name="Freyhult E."/>
            <person name="Fulton L."/>
            <person name="Fulton R."/>
            <person name="Garcia A.C."/>
            <person name="Gardiner A."/>
            <person name="Garfield D.A."/>
            <person name="Garvin B.E."/>
            <person name="Gibson G."/>
            <person name="Gilbert D."/>
            <person name="Gnerre S."/>
            <person name="Godfrey J."/>
            <person name="Good R."/>
            <person name="Gotea V."/>
            <person name="Gravely B."/>
            <person name="Greenberg A.J."/>
            <person name="Griffiths-Jones S."/>
            <person name="Gross S."/>
            <person name="Guigo R."/>
            <person name="Gustafson E.A."/>
            <person name="Haerty W."/>
            <person name="Hahn M.W."/>
            <person name="Halligan D.L."/>
            <person name="Halpern A.L."/>
            <person name="Halter G.M."/>
            <person name="Han M.V."/>
            <person name="Heger A."/>
            <person name="Hillier L."/>
            <person name="Hinrichs A.S."/>
            <person name="Holmes I."/>
            <person name="Hoskins R.A."/>
            <person name="Hubisz M.J."/>
            <person name="Hultmark D."/>
            <person name="Huntley M.A."/>
            <person name="Jaffe D.B."/>
            <person name="Jagadeeshan S."/>
            <person name="Jeck W.R."/>
            <person name="Johnson J."/>
            <person name="Jones C.D."/>
            <person name="Jordan W.C."/>
            <person name="Karpen G.H."/>
            <person name="Kataoka E."/>
            <person name="Keightley P.D."/>
            <person name="Kheradpour P."/>
            <person name="Kirkness E.F."/>
            <person name="Koerich L.B."/>
            <person name="Kristiansen K."/>
            <person name="Kudrna D."/>
            <person name="Kulathinal R.J."/>
            <person name="Kumar S."/>
            <person name="Kwok R."/>
            <person name="Lander E."/>
            <person name="Langley C.H."/>
            <person name="Lapoint R."/>
            <person name="Lazzaro B.P."/>
            <person name="Lee S.J."/>
            <person name="Levesque L."/>
            <person name="Li R."/>
            <person name="Lin C.F."/>
            <person name="Lin M.F."/>
            <person name="Lindblad-Toh K."/>
            <person name="Llopart A."/>
            <person name="Long M."/>
            <person name="Low L."/>
            <person name="Lozovsky E."/>
            <person name="Lu J."/>
            <person name="Luo M."/>
            <person name="Machado C.A."/>
            <person name="Makalowski W."/>
            <person name="Marzo M."/>
            <person name="Matsuda M."/>
            <person name="Matzkin L."/>
            <person name="McAllister B."/>
            <person name="McBride C.S."/>
            <person name="McKernan B."/>
            <person name="McKernan K."/>
            <person name="Mendez-Lago M."/>
            <person name="Minx P."/>
            <person name="Mollenhauer M.U."/>
            <person name="Montooth K."/>
            <person name="Mount S.M."/>
            <person name="Mu X."/>
            <person name="Myers E."/>
            <person name="Negre B."/>
            <person name="Newfeld S."/>
            <person name="Nielsen R."/>
            <person name="Noor M.A."/>
            <person name="O'Grady P."/>
            <person name="Pachter L."/>
            <person name="Papaceit M."/>
            <person name="Parisi M.J."/>
            <person name="Parisi M."/>
            <person name="Parts L."/>
            <person name="Pedersen J.S."/>
            <person name="Pesole G."/>
            <person name="Phillippy A.M."/>
            <person name="Ponting C.P."/>
            <person name="Pop M."/>
            <person name="Porcelli D."/>
            <person name="Powell J.R."/>
            <person name="Prohaska S."/>
            <person name="Pruitt K."/>
            <person name="Puig M."/>
            <person name="Quesneville H."/>
            <person name="Ram K.R."/>
            <person name="Rand D."/>
            <person name="Rasmussen M.D."/>
            <person name="Reed L.K."/>
            <person name="Reenan R."/>
            <person name="Reily A."/>
            <person name="Remington K.A."/>
            <person name="Rieger T.T."/>
            <person name="Ritchie M.G."/>
            <person name="Robin C."/>
            <person name="Rogers Y.H."/>
            <person name="Rohde C."/>
            <person name="Rozas J."/>
            <person name="Rubenfield M.J."/>
            <person name="Ruiz A."/>
            <person name="Russo S."/>
            <person name="Salzberg S.L."/>
            <person name="Sanchez-Gracia A."/>
            <person name="Saranga D.J."/>
            <person name="Sato H."/>
            <person name="Schaeffer S.W."/>
            <person name="Schatz M.C."/>
            <person name="Schlenke T."/>
            <person name="Schwartz R."/>
            <person name="Segarra C."/>
            <person name="Singh R.S."/>
            <person name="Sirot L."/>
            <person name="Sirota M."/>
            <person name="Sisneros N.B."/>
            <person name="Smith C.D."/>
            <person name="Smith T.F."/>
            <person name="Spieth J."/>
            <person name="Stage D.E."/>
            <person name="Stark A."/>
            <person name="Stephan W."/>
            <person name="Strausberg R.L."/>
            <person name="Strempel S."/>
            <person name="Sturgill D."/>
            <person name="Sutton G."/>
            <person name="Sutton G.G."/>
            <person name="Tao W."/>
            <person name="Teichmann S."/>
            <person name="Tobari Y.N."/>
            <person name="Tomimura Y."/>
            <person name="Tsolas J.M."/>
            <person name="Valente V.L."/>
            <person name="Venter E."/>
            <person name="Venter J.C."/>
            <person name="Vicario S."/>
            <person name="Vieira F.G."/>
            <person name="Vilella A.J."/>
            <person name="Villasante A."/>
            <person name="Walenz B."/>
            <person name="Wang J."/>
            <person name="Wasserman M."/>
            <person name="Watts T."/>
            <person name="Wilson D."/>
            <person name="Wilson R.K."/>
            <person name="Wing R.A."/>
            <person name="Wolfner M.F."/>
            <person name="Wong A."/>
            <person name="Wong G.K."/>
            <person name="Wu C.I."/>
            <person name="Wu G."/>
            <person name="Yamamoto D."/>
            <person name="Yang H.P."/>
            <person name="Yang S.P."/>
            <person name="Yorke J.A."/>
            <person name="Yoshida K."/>
            <person name="Zdobnov E."/>
            <person name="Zhang P."/>
            <person name="Zhang Y."/>
            <person name="Zimin A.V."/>
            <person name="Baldwin J."/>
            <person name="Abdouelleil A."/>
            <person name="Abdulkadir J."/>
            <person name="Abebe A."/>
            <person name="Abera B."/>
            <person name="Abreu J."/>
            <person name="Acer S.C."/>
            <person name="Aftuck L."/>
            <person name="Alexander A."/>
            <person name="An P."/>
            <person name="Anderson E."/>
            <person name="Anderson S."/>
            <person name="Arachi H."/>
            <person name="Azer M."/>
            <person name="Bachantsang P."/>
            <person name="Barry A."/>
            <person name="Bayul T."/>
            <person name="Berlin A."/>
            <person name="Bessette D."/>
            <person name="Bloom T."/>
            <person name="Blye J."/>
            <person name="Boguslavskiy L."/>
            <person name="Bonnet C."/>
            <person name="Boukhgalter B."/>
            <person name="Bourzgui I."/>
            <person name="Brown A."/>
            <person name="Cahill P."/>
            <person name="Channer S."/>
            <person name="Cheshatsang Y."/>
            <person name="Chuda L."/>
            <person name="Citroen M."/>
            <person name="Collymore A."/>
            <person name="Cooke P."/>
            <person name="Costello M."/>
            <person name="D'Aco K."/>
            <person name="Daza R."/>
            <person name="De Haan G."/>
            <person name="DeGray S."/>
            <person name="DeMaso C."/>
            <person name="Dhargay N."/>
            <person name="Dooley K."/>
            <person name="Dooley E."/>
            <person name="Doricent M."/>
            <person name="Dorje P."/>
            <person name="Dorjee K."/>
            <person name="Dupes A."/>
            <person name="Elong R."/>
            <person name="Falk J."/>
            <person name="Farina A."/>
            <person name="Faro S."/>
            <person name="Ferguson D."/>
            <person name="Fisher S."/>
            <person name="Foley C.D."/>
            <person name="Franke A."/>
            <person name="Friedrich D."/>
            <person name="Gadbois L."/>
            <person name="Gearin G."/>
            <person name="Gearin C.R."/>
            <person name="Giannoukos G."/>
            <person name="Goode T."/>
            <person name="Graham J."/>
            <person name="Grandbois E."/>
            <person name="Grewal S."/>
            <person name="Gyaltsen K."/>
            <person name="Hafez N."/>
            <person name="Hagos B."/>
            <person name="Hall J."/>
            <person name="Henson C."/>
            <person name="Hollinger A."/>
            <person name="Honan T."/>
            <person name="Huard M.D."/>
            <person name="Hughes L."/>
            <person name="Hurhula B."/>
            <person name="Husby M.E."/>
            <person name="Kamat A."/>
            <person name="Kanga B."/>
            <person name="Kashin S."/>
            <person name="Khazanovich D."/>
            <person name="Kisner P."/>
            <person name="Lance K."/>
            <person name="Lara M."/>
            <person name="Lee W."/>
            <person name="Lennon N."/>
            <person name="Letendre F."/>
            <person name="LeVine R."/>
            <person name="Lipovsky A."/>
            <person name="Liu X."/>
            <person name="Liu J."/>
            <person name="Liu S."/>
            <person name="Lokyitsang T."/>
            <person name="Lokyitsang Y."/>
            <person name="Lubonja R."/>
            <person name="Lui A."/>
            <person name="MacDonald P."/>
            <person name="Magnisalis V."/>
            <person name="Maru K."/>
            <person name="Matthews C."/>
            <person name="McCusker W."/>
            <person name="McDonough S."/>
            <person name="Mehta T."/>
            <person name="Meldrim J."/>
            <person name="Meneus L."/>
            <person name="Mihai O."/>
            <person name="Mihalev A."/>
            <person name="Mihova T."/>
            <person name="Mittelman R."/>
            <person name="Mlenga V."/>
            <person name="Montmayeur A."/>
            <person name="Mulrain L."/>
            <person name="Navidi A."/>
            <person name="Naylor J."/>
            <person name="Negash T."/>
            <person name="Nguyen T."/>
            <person name="Nguyen N."/>
            <person name="Nicol R."/>
            <person name="Norbu C."/>
            <person name="Norbu N."/>
            <person name="Novod N."/>
            <person name="O'Neill B."/>
            <person name="Osman S."/>
            <person name="Markiewicz E."/>
            <person name="Oyono O.L."/>
            <person name="Patti C."/>
            <person name="Phunkhang P."/>
            <person name="Pierre F."/>
            <person name="Priest M."/>
            <person name="Raghuraman S."/>
            <person name="Rege F."/>
            <person name="Reyes R."/>
            <person name="Rise C."/>
            <person name="Rogov P."/>
            <person name="Ross K."/>
            <person name="Ryan E."/>
            <person name="Settipalli S."/>
            <person name="Shea T."/>
            <person name="Sherpa N."/>
            <person name="Shi L."/>
            <person name="Shih D."/>
            <person name="Sparrow T."/>
            <person name="Spaulding J."/>
            <person name="Stalker J."/>
            <person name="Stange-Thomann N."/>
            <person name="Stavropoulos S."/>
            <person name="Stone C."/>
            <person name="Strader C."/>
            <person name="Tesfaye S."/>
            <person name="Thomson T."/>
            <person name="Thoulutsang Y."/>
            <person name="Thoulutsang D."/>
            <person name="Topham K."/>
            <person name="Topping I."/>
            <person name="Tsamla T."/>
            <person name="Vassiliev H."/>
            <person name="Vo A."/>
            <person name="Wangchuk T."/>
            <person name="Wangdi T."/>
            <person name="Weiand M."/>
            <person name="Wilkinson J."/>
            <person name="Wilson A."/>
            <person name="Yadav S."/>
            <person name="Young G."/>
            <person name="Yu Q."/>
            <person name="Zembek L."/>
            <person name="Zhong D."/>
            <person name="Zimmer A."/>
            <person name="Zwirko Z."/>
            <person name="Jaffe D.B."/>
            <person name="Alvarez P."/>
            <person name="Brockman W."/>
            <person name="Butler J."/>
            <person name="Chin C."/>
            <person name="Gnerre S."/>
            <person name="Grabherr M."/>
            <person name="Kleber M."/>
            <person name="Mauceli E."/>
            <person name="MacCallum I."/>
        </authorList>
    </citation>
    <scope>NUCLEOTIDE SEQUENCE [LARGE SCALE GENOMIC DNA]</scope>
    <source>
        <strain evidence="9">Tucson 14024-0371.13</strain>
    </source>
</reference>
<keyword evidence="3 6" id="KW-0812">Transmembrane</keyword>
<feature type="transmembrane region" description="Helical" evidence="6">
    <location>
        <begin position="339"/>
        <end position="357"/>
    </location>
</feature>
<evidence type="ECO:0000256" key="1">
    <source>
        <dbReference type="ARBA" id="ARBA00004141"/>
    </source>
</evidence>
<feature type="transmembrane region" description="Helical" evidence="6">
    <location>
        <begin position="295"/>
        <end position="327"/>
    </location>
</feature>
<evidence type="ECO:0000256" key="4">
    <source>
        <dbReference type="ARBA" id="ARBA00022989"/>
    </source>
</evidence>
<evidence type="ECO:0000256" key="2">
    <source>
        <dbReference type="ARBA" id="ARBA00022448"/>
    </source>
</evidence>
<feature type="transmembrane region" description="Helical" evidence="6">
    <location>
        <begin position="50"/>
        <end position="71"/>
    </location>
</feature>
<dbReference type="AlphaFoldDB" id="B3MVN6"/>
<accession>B3MVN6</accession>
<comment type="subcellular location">
    <subcellularLocation>
        <location evidence="1">Membrane</location>
        <topology evidence="1">Multi-pass membrane protein</topology>
    </subcellularLocation>
</comment>
<dbReference type="GO" id="GO:0016020">
    <property type="term" value="C:membrane"/>
    <property type="evidence" value="ECO:0007669"/>
    <property type="project" value="UniProtKB-SubCell"/>
</dbReference>
<sequence>MKIQRNSLLAKHVRLDGRRLTYRHISGQAFARRQRSVVVDEEQQSKARKVFDFCKIAILVILWCLFTFVILTNPGAQVRLRTIAVMPNESFVSVVKPTWSMVKVTVRGAINPKFSKNAAEDGEMGLRIEWRDSDLNETHFQTPMWWISMADDDGKFDSDSNHFKMPPSPAPGAKVVITIENRRDKPSSMVVEFNSFPNIIEWGIVCAIVMLLTLQILIIWELIDRAFAALLLACTAVGVLTLMANRPSLEVMMSWINFEALMLLFGLNLVVSIMTEAGVFEYVAMTAYKQSRGQPWPFVLILCSFTAILAAALNCDLVVFVMSPLAIQLCELMGINAQLVMMILVMSANLGGTLTPIGQPPNIILVCDYSVQYHGVVFFNFVLHMLGGVVVSLIVFFLLVRVIYRNTLFELNDAQKELEPPAITNDIKIMAAILMDKDTSKSPFKTADNYYENLVMMQENFVVQKKWLFIKCMIALAFAFLLYILNSIAGLAPGASLGWATILASFLLLILASSISFLQMMDRVQFSLLLFLAGLFVLVAAADELGLFGWIEVTIVGQLQQFDESHRLGLTTLAFLLFSALLTLFIDNAGVTIFMMSLLRHLNAHGDGHYPLTPLIWGVAFGACFGGNGSLIGASSNGITELIARGHGYRMTFCSFFVFAYPLMLVTLVIAIIHLSICHLAFNWH</sequence>
<evidence type="ECO:0000313" key="8">
    <source>
        <dbReference type="EMBL" id="EDV33301.1"/>
    </source>
</evidence>
<dbReference type="KEGG" id="dan:6504193"/>
<feature type="transmembrane region" description="Helical" evidence="6">
    <location>
        <begin position="467"/>
        <end position="485"/>
    </location>
</feature>
<feature type="transmembrane region" description="Helical" evidence="6">
    <location>
        <begin position="256"/>
        <end position="275"/>
    </location>
</feature>
<dbReference type="CDD" id="cd01116">
    <property type="entry name" value="P_permease"/>
    <property type="match status" value="1"/>
</dbReference>
<protein>
    <recommendedName>
        <fullName evidence="7">Citrate transporter-like domain-containing protein</fullName>
    </recommendedName>
</protein>
<dbReference type="EMBL" id="CH902624">
    <property type="protein sequence ID" value="EDV33301.1"/>
    <property type="molecule type" value="Genomic_DNA"/>
</dbReference>
<gene>
    <name evidence="8" type="primary">Dana\GF21513</name>
    <name evidence="8" type="synonym">dana_GLEANR_477</name>
    <name evidence="8" type="ORF">GF21513</name>
</gene>
<feature type="transmembrane region" description="Helical" evidence="6">
    <location>
        <begin position="377"/>
        <end position="400"/>
    </location>
</feature>
<feature type="transmembrane region" description="Helical" evidence="6">
    <location>
        <begin position="199"/>
        <end position="220"/>
    </location>
</feature>
<dbReference type="OMA" id="RRTDMWN"/>
<keyword evidence="2" id="KW-0813">Transport</keyword>
<dbReference type="Pfam" id="PF03600">
    <property type="entry name" value="CitMHS"/>
    <property type="match status" value="1"/>
</dbReference>
<dbReference type="PhylomeDB" id="B3MVN6"/>
<dbReference type="STRING" id="7217.B3MVN6"/>
<dbReference type="InterPro" id="IPR051475">
    <property type="entry name" value="Diverse_Ion_Transporter"/>
</dbReference>
<feature type="transmembrane region" description="Helical" evidence="6">
    <location>
        <begin position="497"/>
        <end position="518"/>
    </location>
</feature>
<evidence type="ECO:0000256" key="5">
    <source>
        <dbReference type="ARBA" id="ARBA00023136"/>
    </source>
</evidence>
<keyword evidence="5 6" id="KW-0472">Membrane</keyword>
<dbReference type="InterPro" id="IPR004680">
    <property type="entry name" value="Cit_transptr-like_dom"/>
</dbReference>
<dbReference type="OrthoDB" id="442352at2759"/>
<feature type="transmembrane region" description="Helical" evidence="6">
    <location>
        <begin position="615"/>
        <end position="636"/>
    </location>
</feature>
<evidence type="ECO:0000256" key="6">
    <source>
        <dbReference type="SAM" id="Phobius"/>
    </source>
</evidence>
<feature type="transmembrane region" description="Helical" evidence="6">
    <location>
        <begin position="656"/>
        <end position="682"/>
    </location>
</feature>
<evidence type="ECO:0000259" key="7">
    <source>
        <dbReference type="Pfam" id="PF03600"/>
    </source>
</evidence>
<dbReference type="Proteomes" id="UP000007801">
    <property type="component" value="Unassembled WGS sequence"/>
</dbReference>
<dbReference type="PANTHER" id="PTHR43568:SF1">
    <property type="entry name" value="P PROTEIN"/>
    <property type="match status" value="1"/>
</dbReference>
<dbReference type="PANTHER" id="PTHR43568">
    <property type="entry name" value="P PROTEIN"/>
    <property type="match status" value="1"/>
</dbReference>
<feature type="transmembrane region" description="Helical" evidence="6">
    <location>
        <begin position="226"/>
        <end position="244"/>
    </location>
</feature>
<dbReference type="InParanoid" id="B3MVN6"/>
<organism evidence="8 9">
    <name type="scientific">Drosophila ananassae</name>
    <name type="common">Fruit fly</name>
    <dbReference type="NCBI Taxonomy" id="7217"/>
    <lineage>
        <taxon>Eukaryota</taxon>
        <taxon>Metazoa</taxon>
        <taxon>Ecdysozoa</taxon>
        <taxon>Arthropoda</taxon>
        <taxon>Hexapoda</taxon>
        <taxon>Insecta</taxon>
        <taxon>Pterygota</taxon>
        <taxon>Neoptera</taxon>
        <taxon>Endopterygota</taxon>
        <taxon>Diptera</taxon>
        <taxon>Brachycera</taxon>
        <taxon>Muscomorpha</taxon>
        <taxon>Ephydroidea</taxon>
        <taxon>Drosophilidae</taxon>
        <taxon>Drosophila</taxon>
        <taxon>Sophophora</taxon>
    </lineage>
</organism>
<keyword evidence="9" id="KW-1185">Reference proteome</keyword>
<feature type="transmembrane region" description="Helical" evidence="6">
    <location>
        <begin position="530"/>
        <end position="551"/>
    </location>
</feature>
<name>B3MVN6_DROAN</name>
<evidence type="ECO:0000313" key="9">
    <source>
        <dbReference type="Proteomes" id="UP000007801"/>
    </source>
</evidence>
<dbReference type="GeneID" id="6504193"/>
<proteinExistence type="predicted"/>